<dbReference type="KEGG" id="clac:EG342_17385"/>
<evidence type="ECO:0000313" key="3">
    <source>
        <dbReference type="Proteomes" id="UP000236262"/>
    </source>
</evidence>
<dbReference type="Proteomes" id="UP000279972">
    <property type="component" value="Chromosome"/>
</dbReference>
<dbReference type="OrthoDB" id="708677at2"/>
<sequence>MISTSFLTLLSCETDAQKLKIATIYAAPKRVVKEIPETGKTHIYTTRQEVTERLSPMILMLSKNAETLQFRIQGNIDSSGHNIHQVRKIRFEKGELNGNGITLRYYVEIKKKPGKESADVKGYNYTKDETYNIPNDVKIIKIELYEDRINDAPDSKPKLIAQQIFNSFVKI</sequence>
<dbReference type="EMBL" id="PPEH01000005">
    <property type="protein sequence ID" value="PNW13277.1"/>
    <property type="molecule type" value="Genomic_DNA"/>
</dbReference>
<dbReference type="Proteomes" id="UP000236262">
    <property type="component" value="Unassembled WGS sequence"/>
</dbReference>
<reference evidence="2 3" key="1">
    <citation type="submission" date="2018-01" db="EMBL/GenBank/DDBJ databases">
        <title>Draft genome sequences of Chryseobacterium lactis NCTC11390, Chryseobacterium oncorhynchi 701B-08, and Chryseobacterium viscerum 687B-08.</title>
        <authorList>
            <person name="Jeong J.-J."/>
            <person name="Lee Y.J."/>
            <person name="Park B."/>
            <person name="Choi I.-G."/>
            <person name="Kim K.D."/>
        </authorList>
    </citation>
    <scope>NUCLEOTIDE SEQUENCE [LARGE SCALE GENOMIC DNA]</scope>
    <source>
        <strain evidence="2 3">NCTC11390</strain>
    </source>
</reference>
<dbReference type="AlphaFoldDB" id="A0A3G6RI89"/>
<protein>
    <recommendedName>
        <fullName evidence="5">Lipoprotein</fullName>
    </recommendedName>
</protein>
<evidence type="ECO:0000313" key="4">
    <source>
        <dbReference type="Proteomes" id="UP000279972"/>
    </source>
</evidence>
<proteinExistence type="predicted"/>
<gene>
    <name evidence="2" type="ORF">C1637_15180</name>
    <name evidence="1" type="ORF">EG342_17385</name>
</gene>
<evidence type="ECO:0008006" key="5">
    <source>
        <dbReference type="Google" id="ProtNLM"/>
    </source>
</evidence>
<organism evidence="2 3">
    <name type="scientific">Chryseobacterium lactis</name>
    <dbReference type="NCBI Taxonomy" id="1241981"/>
    <lineage>
        <taxon>Bacteria</taxon>
        <taxon>Pseudomonadati</taxon>
        <taxon>Bacteroidota</taxon>
        <taxon>Flavobacteriia</taxon>
        <taxon>Flavobacteriales</taxon>
        <taxon>Weeksellaceae</taxon>
        <taxon>Chryseobacterium group</taxon>
        <taxon>Chryseobacterium</taxon>
    </lineage>
</organism>
<accession>A0A3G6RI89</accession>
<name>A0A3G6RI89_CHRLC</name>
<reference evidence="1 4" key="2">
    <citation type="submission" date="2018-11" db="EMBL/GenBank/DDBJ databases">
        <title>Proposal to divide the Flavobacteriaceae and reorganize its genera based on Amino Acid Identity values calculated from whole genome sequences.</title>
        <authorList>
            <person name="Nicholson A.C."/>
            <person name="Gulvik C.A."/>
            <person name="Whitney A.M."/>
            <person name="Humrighouse B.W."/>
            <person name="Bell M."/>
            <person name="Holmes B."/>
            <person name="Steigerwalt A.G."/>
            <person name="Villarma A."/>
            <person name="Sheth M."/>
            <person name="Batra D."/>
            <person name="Pryor J."/>
            <person name="Bernardet J.-F."/>
            <person name="Hugo C."/>
            <person name="Kampfer P."/>
            <person name="Newman J."/>
            <person name="McQuiston J.R."/>
        </authorList>
    </citation>
    <scope>NUCLEOTIDE SEQUENCE [LARGE SCALE GENOMIC DNA]</scope>
    <source>
        <strain evidence="1 4">KC_1864</strain>
    </source>
</reference>
<keyword evidence="4" id="KW-1185">Reference proteome</keyword>
<dbReference type="EMBL" id="CP033924">
    <property type="protein sequence ID" value="AZA85208.1"/>
    <property type="molecule type" value="Genomic_DNA"/>
</dbReference>
<evidence type="ECO:0000313" key="2">
    <source>
        <dbReference type="EMBL" id="PNW13277.1"/>
    </source>
</evidence>
<evidence type="ECO:0000313" key="1">
    <source>
        <dbReference type="EMBL" id="AZA85208.1"/>
    </source>
</evidence>